<dbReference type="Proteomes" id="UP000234667">
    <property type="component" value="Unassembled WGS sequence"/>
</dbReference>
<feature type="non-terminal residue" evidence="1">
    <location>
        <position position="54"/>
    </location>
</feature>
<comment type="caution">
    <text evidence="1">The sequence shown here is derived from an EMBL/GenBank/DDBJ whole genome shotgun (WGS) entry which is preliminary data.</text>
</comment>
<reference evidence="1 2" key="2">
    <citation type="submission" date="2018-01" db="EMBL/GenBank/DDBJ databases">
        <title>Genomic study of Klebsiella pneumoniae.</title>
        <authorList>
            <person name="Yang Y."/>
            <person name="Bicalho R."/>
        </authorList>
    </citation>
    <scope>NUCLEOTIDE SEQUENCE [LARGE SCALE GENOMIC DNA]</scope>
    <source>
        <strain evidence="1 2">A10</strain>
    </source>
</reference>
<dbReference type="EMBL" id="PIDR01000245">
    <property type="protein sequence ID" value="PLO71214.1"/>
    <property type="molecule type" value="Genomic_DNA"/>
</dbReference>
<accession>A0A2J5PZ71</accession>
<evidence type="ECO:0000313" key="2">
    <source>
        <dbReference type="Proteomes" id="UP000234667"/>
    </source>
</evidence>
<evidence type="ECO:0000313" key="1">
    <source>
        <dbReference type="EMBL" id="PLO71214.1"/>
    </source>
</evidence>
<organism evidence="1 2">
    <name type="scientific">Klebsiella michiganensis</name>
    <dbReference type="NCBI Taxonomy" id="1134687"/>
    <lineage>
        <taxon>Bacteria</taxon>
        <taxon>Pseudomonadati</taxon>
        <taxon>Pseudomonadota</taxon>
        <taxon>Gammaproteobacteria</taxon>
        <taxon>Enterobacterales</taxon>
        <taxon>Enterobacteriaceae</taxon>
        <taxon>Klebsiella/Raoultella group</taxon>
        <taxon>Klebsiella</taxon>
    </lineage>
</organism>
<reference evidence="1 2" key="1">
    <citation type="submission" date="2017-11" db="EMBL/GenBank/DDBJ databases">
        <authorList>
            <person name="Han C.G."/>
        </authorList>
    </citation>
    <scope>NUCLEOTIDE SEQUENCE [LARGE SCALE GENOMIC DNA]</scope>
    <source>
        <strain evidence="1 2">A10</strain>
    </source>
</reference>
<protein>
    <submittedName>
        <fullName evidence="1">DNA internalization-related competence protein ComEC/Rec2</fullName>
    </submittedName>
</protein>
<proteinExistence type="predicted"/>
<dbReference type="AlphaFoldDB" id="A0A2J5PZ71"/>
<name>A0A2J5PZ71_9ENTR</name>
<gene>
    <name evidence="1" type="ORF">CWN49_10410</name>
</gene>
<sequence>MRLPQLAGCVILGILPLLWLPVLPGRWVIWGLMALALLIAQCRRRPAQYAALIT</sequence>